<dbReference type="Proteomes" id="UP001419268">
    <property type="component" value="Unassembled WGS sequence"/>
</dbReference>
<protein>
    <recommendedName>
        <fullName evidence="3">Late embryogenesis abundant protein</fullName>
    </recommendedName>
</protein>
<sequence>MSSIKSLCRLSSRCYSVVATEIGSSAEQKAMSAGKAKNVSSGGAVTEEKQVFWMRDPKTGYWVPENHFDDVDVCDLRKKFLFK</sequence>
<reference evidence="1 2" key="1">
    <citation type="submission" date="2024-01" db="EMBL/GenBank/DDBJ databases">
        <title>Genome assemblies of Stephania.</title>
        <authorList>
            <person name="Yang L."/>
        </authorList>
    </citation>
    <scope>NUCLEOTIDE SEQUENCE [LARGE SCALE GENOMIC DNA]</scope>
    <source>
        <strain evidence="1">JXDWG</strain>
        <tissue evidence="1">Leaf</tissue>
    </source>
</reference>
<accession>A0AAP0HU83</accession>
<proteinExistence type="predicted"/>
<keyword evidence="2" id="KW-1185">Reference proteome</keyword>
<comment type="caution">
    <text evidence="1">The sequence shown here is derived from an EMBL/GenBank/DDBJ whole genome shotgun (WGS) entry which is preliminary data.</text>
</comment>
<dbReference type="PANTHER" id="PTHR33509:SF21">
    <property type="entry name" value="OS02G0564600 PROTEIN"/>
    <property type="match status" value="1"/>
</dbReference>
<gene>
    <name evidence="1" type="ORF">Scep_025068</name>
</gene>
<dbReference type="InterPro" id="IPR004926">
    <property type="entry name" value="LEA_3a"/>
</dbReference>
<organism evidence="1 2">
    <name type="scientific">Stephania cephalantha</name>
    <dbReference type="NCBI Taxonomy" id="152367"/>
    <lineage>
        <taxon>Eukaryota</taxon>
        <taxon>Viridiplantae</taxon>
        <taxon>Streptophyta</taxon>
        <taxon>Embryophyta</taxon>
        <taxon>Tracheophyta</taxon>
        <taxon>Spermatophyta</taxon>
        <taxon>Magnoliopsida</taxon>
        <taxon>Ranunculales</taxon>
        <taxon>Menispermaceae</taxon>
        <taxon>Menispermoideae</taxon>
        <taxon>Cissampelideae</taxon>
        <taxon>Stephania</taxon>
    </lineage>
</organism>
<dbReference type="AlphaFoldDB" id="A0AAP0HU83"/>
<evidence type="ECO:0000313" key="1">
    <source>
        <dbReference type="EMBL" id="KAK9101638.1"/>
    </source>
</evidence>
<evidence type="ECO:0008006" key="3">
    <source>
        <dbReference type="Google" id="ProtNLM"/>
    </source>
</evidence>
<dbReference type="Pfam" id="PF03242">
    <property type="entry name" value="LEA_3a"/>
    <property type="match status" value="1"/>
</dbReference>
<name>A0AAP0HU83_9MAGN</name>
<evidence type="ECO:0000313" key="2">
    <source>
        <dbReference type="Proteomes" id="UP001419268"/>
    </source>
</evidence>
<dbReference type="EMBL" id="JBBNAG010000010">
    <property type="protein sequence ID" value="KAK9101638.1"/>
    <property type="molecule type" value="Genomic_DNA"/>
</dbReference>
<dbReference type="PANTHER" id="PTHR33509">
    <property type="entry name" value="LATE EMBRYOGENIS ABUNDANT PROTEIN 2-RELATED"/>
    <property type="match status" value="1"/>
</dbReference>